<dbReference type="PANTHER" id="PTHR47905:SF1">
    <property type="entry name" value="UBIQUITIN-LIKE PROTEIN 4B"/>
    <property type="match status" value="1"/>
</dbReference>
<dbReference type="Pfam" id="PF17840">
    <property type="entry name" value="Tugs"/>
    <property type="match status" value="1"/>
</dbReference>
<dbReference type="SUPFAM" id="SSF54236">
    <property type="entry name" value="Ubiquitin-like"/>
    <property type="match status" value="1"/>
</dbReference>
<dbReference type="InterPro" id="IPR000626">
    <property type="entry name" value="Ubiquitin-like_dom"/>
</dbReference>
<organism evidence="5 6">
    <name type="scientific">Erinaceus europaeus</name>
    <name type="common">Western European hedgehog</name>
    <dbReference type="NCBI Taxonomy" id="9365"/>
    <lineage>
        <taxon>Eukaryota</taxon>
        <taxon>Metazoa</taxon>
        <taxon>Chordata</taxon>
        <taxon>Craniata</taxon>
        <taxon>Vertebrata</taxon>
        <taxon>Euteleostomi</taxon>
        <taxon>Mammalia</taxon>
        <taxon>Eutheria</taxon>
        <taxon>Laurasiatheria</taxon>
        <taxon>Eulipotyphla</taxon>
        <taxon>Erinaceidae</taxon>
        <taxon>Erinaceinae</taxon>
        <taxon>Erinaceus</taxon>
    </lineage>
</organism>
<dbReference type="CTD" id="164153"/>
<evidence type="ECO:0000256" key="1">
    <source>
        <dbReference type="ARBA" id="ARBA00004496"/>
    </source>
</evidence>
<sequence length="181" mass="20748">MLLTVKLLLGRRCRLQVSGQESVAALKQLVWQRLQVPVEQQHLLFHGQILADDKRLCDYSIGPNASINVIMRPLEEKADSAEVHRPQPLWHHLRQVLDKHFRPQDAEEVLQLLKQEHEERLQKVSLGHLEQLAHDLLMEEEQAESTGEVEPGATDSTSPHKEEEREAAEKEEGAKEEEADQ</sequence>
<dbReference type="InterPro" id="IPR041421">
    <property type="entry name" value="Ubl4_C_TUGS"/>
</dbReference>
<evidence type="ECO:0000256" key="3">
    <source>
        <dbReference type="SAM" id="MobiDB-lite"/>
    </source>
</evidence>
<dbReference type="InterPro" id="IPR029071">
    <property type="entry name" value="Ubiquitin-like_domsf"/>
</dbReference>
<dbReference type="GO" id="GO:0005737">
    <property type="term" value="C:cytoplasm"/>
    <property type="evidence" value="ECO:0007669"/>
    <property type="project" value="UniProtKB-SubCell"/>
</dbReference>
<evidence type="ECO:0000256" key="2">
    <source>
        <dbReference type="ARBA" id="ARBA00022490"/>
    </source>
</evidence>
<gene>
    <name evidence="6" type="primary">UBL4B</name>
</gene>
<dbReference type="FunCoup" id="A0A1S3A519">
    <property type="interactions" value="14"/>
</dbReference>
<dbReference type="InterPro" id="IPR043317">
    <property type="entry name" value="UBL4B"/>
</dbReference>
<dbReference type="AlphaFoldDB" id="A0A1S3A519"/>
<reference evidence="6" key="1">
    <citation type="submission" date="2025-08" db="UniProtKB">
        <authorList>
            <consortium name="RefSeq"/>
        </authorList>
    </citation>
    <scope>IDENTIFICATION</scope>
</reference>
<feature type="compositionally biased region" description="Basic and acidic residues" evidence="3">
    <location>
        <begin position="158"/>
        <end position="173"/>
    </location>
</feature>
<dbReference type="PANTHER" id="PTHR47905">
    <property type="entry name" value="UBIQUITIN-LIKE PROTEIN 4B"/>
    <property type="match status" value="1"/>
</dbReference>
<proteinExistence type="predicted"/>
<dbReference type="Pfam" id="PF00240">
    <property type="entry name" value="ubiquitin"/>
    <property type="match status" value="1"/>
</dbReference>
<dbReference type="eggNOG" id="KOG0001">
    <property type="taxonomic scope" value="Eukaryota"/>
</dbReference>
<evidence type="ECO:0000313" key="5">
    <source>
        <dbReference type="Proteomes" id="UP001652624"/>
    </source>
</evidence>
<protein>
    <submittedName>
        <fullName evidence="6">Ubiquitin-like protein 4B</fullName>
    </submittedName>
</protein>
<dbReference type="SMART" id="SM00213">
    <property type="entry name" value="UBQ"/>
    <property type="match status" value="1"/>
</dbReference>
<comment type="subcellular location">
    <subcellularLocation>
        <location evidence="1">Cytoplasm</location>
    </subcellularLocation>
</comment>
<name>A0A1S3A519_ERIEU</name>
<feature type="region of interest" description="Disordered" evidence="3">
    <location>
        <begin position="137"/>
        <end position="181"/>
    </location>
</feature>
<dbReference type="RefSeq" id="XP_007529438.2">
    <property type="nucleotide sequence ID" value="XM_007529376.2"/>
</dbReference>
<keyword evidence="2" id="KW-0963">Cytoplasm</keyword>
<feature type="domain" description="Ubiquitin-like" evidence="4">
    <location>
        <begin position="1"/>
        <end position="72"/>
    </location>
</feature>
<evidence type="ECO:0000259" key="4">
    <source>
        <dbReference type="PROSITE" id="PS50053"/>
    </source>
</evidence>
<dbReference type="InParanoid" id="A0A1S3A519"/>
<keyword evidence="5" id="KW-1185">Reference proteome</keyword>
<accession>A0A1S3A519</accession>
<dbReference type="GeneID" id="103119126"/>
<dbReference type="Gene3D" id="3.10.20.90">
    <property type="entry name" value="Phosphatidylinositol 3-kinase Catalytic Subunit, Chain A, domain 1"/>
    <property type="match status" value="1"/>
</dbReference>
<dbReference type="PROSITE" id="PS50053">
    <property type="entry name" value="UBIQUITIN_2"/>
    <property type="match status" value="1"/>
</dbReference>
<dbReference type="Proteomes" id="UP001652624">
    <property type="component" value="Chromosome 11"/>
</dbReference>
<dbReference type="OrthoDB" id="417450at2759"/>
<evidence type="ECO:0000313" key="6">
    <source>
        <dbReference type="RefSeq" id="XP_007529438.2"/>
    </source>
</evidence>